<feature type="non-terminal residue" evidence="1">
    <location>
        <position position="1"/>
    </location>
</feature>
<accession>A0A7T8KB73</accession>
<protein>
    <submittedName>
        <fullName evidence="1">Uncharacterized protein</fullName>
    </submittedName>
</protein>
<name>A0A7T8KB73_CALRO</name>
<reference evidence="2" key="1">
    <citation type="submission" date="2021-01" db="EMBL/GenBank/DDBJ databases">
        <title>Caligus Genome Assembly.</title>
        <authorList>
            <person name="Gallardo-Escarate C."/>
        </authorList>
    </citation>
    <scope>NUCLEOTIDE SEQUENCE [LARGE SCALE GENOMIC DNA]</scope>
</reference>
<keyword evidence="2" id="KW-1185">Reference proteome</keyword>
<evidence type="ECO:0000313" key="1">
    <source>
        <dbReference type="EMBL" id="QQP51775.1"/>
    </source>
</evidence>
<dbReference type="AlphaFoldDB" id="A0A7T8KB73"/>
<organism evidence="1 2">
    <name type="scientific">Caligus rogercresseyi</name>
    <name type="common">Sea louse</name>
    <dbReference type="NCBI Taxonomy" id="217165"/>
    <lineage>
        <taxon>Eukaryota</taxon>
        <taxon>Metazoa</taxon>
        <taxon>Ecdysozoa</taxon>
        <taxon>Arthropoda</taxon>
        <taxon>Crustacea</taxon>
        <taxon>Multicrustacea</taxon>
        <taxon>Hexanauplia</taxon>
        <taxon>Copepoda</taxon>
        <taxon>Siphonostomatoida</taxon>
        <taxon>Caligidae</taxon>
        <taxon>Caligus</taxon>
    </lineage>
</organism>
<dbReference type="Proteomes" id="UP000595437">
    <property type="component" value="Chromosome 8"/>
</dbReference>
<sequence>MIGKKRVKNVVGRLETHAREGMRTRYPALFEALLWPWKPGSDCTLSGMILEHASLQAERDLLKSQAEEEEDIE</sequence>
<dbReference type="EMBL" id="CP045897">
    <property type="protein sequence ID" value="QQP51775.1"/>
    <property type="molecule type" value="Genomic_DNA"/>
</dbReference>
<dbReference type="OrthoDB" id="333176at2759"/>
<proteinExistence type="predicted"/>
<gene>
    <name evidence="1" type="ORF">FKW44_013222</name>
</gene>
<evidence type="ECO:0000313" key="2">
    <source>
        <dbReference type="Proteomes" id="UP000595437"/>
    </source>
</evidence>